<reference evidence="2 3" key="1">
    <citation type="submission" date="2018-11" db="EMBL/GenBank/DDBJ databases">
        <authorList>
            <consortium name="Pathogen Informatics"/>
        </authorList>
    </citation>
    <scope>NUCLEOTIDE SEQUENCE [LARGE SCALE GENOMIC DNA]</scope>
</reference>
<protein>
    <recommendedName>
        <fullName evidence="1">ZP domain-containing protein</fullName>
    </recommendedName>
</protein>
<dbReference type="PROSITE" id="PS51034">
    <property type="entry name" value="ZP_2"/>
    <property type="match status" value="1"/>
</dbReference>
<keyword evidence="3" id="KW-1185">Reference proteome</keyword>
<feature type="domain" description="ZP" evidence="1">
    <location>
        <begin position="1"/>
        <end position="75"/>
    </location>
</feature>
<dbReference type="AlphaFoldDB" id="A0A3P7WMF7"/>
<evidence type="ECO:0000313" key="2">
    <source>
        <dbReference type="EMBL" id="VDO14715.1"/>
    </source>
</evidence>
<organism evidence="2 3">
    <name type="scientific">Brugia timori</name>
    <dbReference type="NCBI Taxonomy" id="42155"/>
    <lineage>
        <taxon>Eukaryota</taxon>
        <taxon>Metazoa</taxon>
        <taxon>Ecdysozoa</taxon>
        <taxon>Nematoda</taxon>
        <taxon>Chromadorea</taxon>
        <taxon>Rhabditida</taxon>
        <taxon>Spirurina</taxon>
        <taxon>Spiruromorpha</taxon>
        <taxon>Filarioidea</taxon>
        <taxon>Onchocercidae</taxon>
        <taxon>Brugia</taxon>
    </lineage>
</organism>
<name>A0A3P7WMF7_9BILA</name>
<dbReference type="Proteomes" id="UP000280834">
    <property type="component" value="Unassembled WGS sequence"/>
</dbReference>
<dbReference type="InterPro" id="IPR001507">
    <property type="entry name" value="ZP_dom"/>
</dbReference>
<sequence length="113" mass="13442">MVQIIDANGCGIGLSRAIELPVYMTSSSNGNPKHVYIYMYGFQFTSTQFVYFECQIRPCIHSCKRQKYKYLLRELIEQIIEYSFHCSSIYLIKIVEKLTYVFCYFLLFYFEAM</sequence>
<proteinExistence type="predicted"/>
<accession>A0A3P7WMF7</accession>
<evidence type="ECO:0000259" key="1">
    <source>
        <dbReference type="PROSITE" id="PS51034"/>
    </source>
</evidence>
<dbReference type="EMBL" id="UZAG01003058">
    <property type="protein sequence ID" value="VDO14715.1"/>
    <property type="molecule type" value="Genomic_DNA"/>
</dbReference>
<evidence type="ECO:0000313" key="3">
    <source>
        <dbReference type="Proteomes" id="UP000280834"/>
    </source>
</evidence>
<gene>
    <name evidence="2" type="ORF">BTMF_LOCUS3402</name>
</gene>